<dbReference type="SUPFAM" id="SSF56601">
    <property type="entry name" value="beta-lactamase/transpeptidase-like"/>
    <property type="match status" value="1"/>
</dbReference>
<dbReference type="InterPro" id="IPR013783">
    <property type="entry name" value="Ig-like_fold"/>
</dbReference>
<evidence type="ECO:0000256" key="6">
    <source>
        <dbReference type="ARBA" id="ARBA00022692"/>
    </source>
</evidence>
<dbReference type="GO" id="GO:0009252">
    <property type="term" value="P:peptidoglycan biosynthetic process"/>
    <property type="evidence" value="ECO:0007669"/>
    <property type="project" value="UniProtKB-KW"/>
</dbReference>
<dbReference type="Proteomes" id="UP000480185">
    <property type="component" value="Unassembled WGS sequence"/>
</dbReference>
<sequence length="1067" mass="119254">MNEKFQNMYQKCKTWWQKGKIQKFFRVSSDVTWNIILTFLIIGVIGGFFVGGIGLGYFASLVKDEPIRSYAEMRKNIYNYEETSELYFDNDKYLGKLSADLHREEVDIENISDHLINAVIATEDESFYDHPGIVPKAILRALFQEFTNSEMKSGGSTLTQQLIKNQILTNEVSFERKAKEILLALRLEEFFKKEEILEAYLNVVPYGRDSSGRNIAGIQTAAQGIFGVDAKDLNIPQAAFLAGLPKSPFGYSPFQNGGEVKSKEGLKPGFDRMKVVLHRMHEVGYITDKQYNDALNYDLTADFIDPQPSPVEKYPLLTFEIEERAAKQMTEYFAKQDGYTKEDLENSDDLREQYYIIAKRKIRQNGYKIHTTIDKEIYDKFQEIARNYEHFTPTHTIIRTNPETGKREKVENHVQPGSMLIENKTGKIIAFVGGRGIGENNHATNTERPNGSTMKPLLDFAPAMEKGVVQPASSVLDVKGETGWFPDNYTSRESGITDVRTALVKSLNIPSARIYKKIINDRPATYLERMGFTSLVSNDNTDDFTNESMSIGSLSKGVSVEENTNAFVTFANMGKFVDAYMIEKIETKDGETVFQNEPEMKEVFSPQTSYLTLDLMRDVIDRGTATYANSVLAHPGVDWAGKTGSTENIQDAWFVATNPNVTIGSWIGYDTYDADGDGDGFGDPWRDGYNDPDNRIHLNYSRGSYLGYSSRNVGFWAELVNAASEIRPDLMIPKNNFENPGGIVTRSVCAVSGLLPSEACEKAGLITTDIFNAKFVPTKKDNSLIEGDYVTIDDKMYPALEGTPEEFTDEGFLLNPEFLEERGWDDVSDLRKLIPNNEKWSKIQIPETDELKDDGKAPSAPTNVSISGSTISWNAPKQKDVIGYRIHMADEPGKPGKAIGNTKDTSFELPSKNRVYYVTAVDYFGQESGLSDVAVHGEVVVHPGEVSGLSASSTDNGVALSWKNPGADDFSHVRVLRGSNVIANKVTNQSYTDQNVDPGNSYTYRVVTVDKDGNESEGATVSIETKKKQNNDDPNGGEEEANTNPDESENEENNEDESQEKPPKDEE</sequence>
<dbReference type="GO" id="GO:0008658">
    <property type="term" value="F:penicillin binding"/>
    <property type="evidence" value="ECO:0007669"/>
    <property type="project" value="InterPro"/>
</dbReference>
<evidence type="ECO:0000256" key="11">
    <source>
        <dbReference type="ARBA" id="ARBA00023136"/>
    </source>
</evidence>
<evidence type="ECO:0000256" key="16">
    <source>
        <dbReference type="SAM" id="MobiDB-lite"/>
    </source>
</evidence>
<dbReference type="Gene3D" id="2.60.40.10">
    <property type="entry name" value="Immunoglobulins"/>
    <property type="match status" value="2"/>
</dbReference>
<comment type="caution">
    <text evidence="19">The sequence shown here is derived from an EMBL/GenBank/DDBJ whole genome shotgun (WGS) entry which is preliminary data.</text>
</comment>
<dbReference type="Pfam" id="PF00905">
    <property type="entry name" value="Transpeptidase"/>
    <property type="match status" value="1"/>
</dbReference>
<dbReference type="InterPro" id="IPR023346">
    <property type="entry name" value="Lysozyme-like_dom_sf"/>
</dbReference>
<dbReference type="GO" id="GO:0030288">
    <property type="term" value="C:outer membrane-bounded periplasmic space"/>
    <property type="evidence" value="ECO:0007669"/>
    <property type="project" value="TreeGrafter"/>
</dbReference>
<evidence type="ECO:0000256" key="8">
    <source>
        <dbReference type="ARBA" id="ARBA00022960"/>
    </source>
</evidence>
<keyword evidence="10 17" id="KW-1133">Transmembrane helix</keyword>
<evidence type="ECO:0000256" key="9">
    <source>
        <dbReference type="ARBA" id="ARBA00022984"/>
    </source>
</evidence>
<protein>
    <recommendedName>
        <fullName evidence="18">Fibronectin type-III domain-containing protein</fullName>
    </recommendedName>
</protein>
<dbReference type="InterPro" id="IPR036116">
    <property type="entry name" value="FN3_sf"/>
</dbReference>
<comment type="catalytic activity">
    <reaction evidence="15">
        <text>[GlcNAc-(1-&gt;4)-Mur2Ac(oyl-L-Ala-gamma-D-Glu-L-Lys-D-Ala-D-Ala)](n)-di-trans,octa-cis-undecaprenyl diphosphate + beta-D-GlcNAc-(1-&gt;4)-Mur2Ac(oyl-L-Ala-gamma-D-Glu-L-Lys-D-Ala-D-Ala)-di-trans,octa-cis-undecaprenyl diphosphate = [GlcNAc-(1-&gt;4)-Mur2Ac(oyl-L-Ala-gamma-D-Glu-L-Lys-D-Ala-D-Ala)](n+1)-di-trans,octa-cis-undecaprenyl diphosphate + di-trans,octa-cis-undecaprenyl diphosphate + H(+)</text>
        <dbReference type="Rhea" id="RHEA:23708"/>
        <dbReference type="Rhea" id="RHEA-COMP:9602"/>
        <dbReference type="Rhea" id="RHEA-COMP:9603"/>
        <dbReference type="ChEBI" id="CHEBI:15378"/>
        <dbReference type="ChEBI" id="CHEBI:58405"/>
        <dbReference type="ChEBI" id="CHEBI:60033"/>
        <dbReference type="ChEBI" id="CHEBI:78435"/>
        <dbReference type="EC" id="2.4.99.28"/>
    </reaction>
</comment>
<evidence type="ECO:0000256" key="17">
    <source>
        <dbReference type="SAM" id="Phobius"/>
    </source>
</evidence>
<organism evidence="19 20">
    <name type="scientific">Salinibacillus xinjiangensis</name>
    <dbReference type="NCBI Taxonomy" id="1229268"/>
    <lineage>
        <taxon>Bacteria</taxon>
        <taxon>Bacillati</taxon>
        <taxon>Bacillota</taxon>
        <taxon>Bacilli</taxon>
        <taxon>Bacillales</taxon>
        <taxon>Bacillaceae</taxon>
        <taxon>Salinibacillus</taxon>
    </lineage>
</organism>
<keyword evidence="11 17" id="KW-0472">Membrane</keyword>
<evidence type="ECO:0000256" key="15">
    <source>
        <dbReference type="ARBA" id="ARBA00049902"/>
    </source>
</evidence>
<feature type="domain" description="Fibronectin type-III" evidence="18">
    <location>
        <begin position="942"/>
        <end position="1028"/>
    </location>
</feature>
<dbReference type="InterPro" id="IPR036950">
    <property type="entry name" value="PBP_transglycosylase"/>
</dbReference>
<dbReference type="PROSITE" id="PS50853">
    <property type="entry name" value="FN3"/>
    <property type="match status" value="1"/>
</dbReference>
<keyword evidence="1" id="KW-1003">Cell membrane</keyword>
<dbReference type="GO" id="GO:0009002">
    <property type="term" value="F:serine-type D-Ala-D-Ala carboxypeptidase activity"/>
    <property type="evidence" value="ECO:0007669"/>
    <property type="project" value="UniProtKB-EC"/>
</dbReference>
<evidence type="ECO:0000256" key="4">
    <source>
        <dbReference type="ARBA" id="ARBA00022676"/>
    </source>
</evidence>
<evidence type="ECO:0000256" key="10">
    <source>
        <dbReference type="ARBA" id="ARBA00022989"/>
    </source>
</evidence>
<dbReference type="PANTHER" id="PTHR32282">
    <property type="entry name" value="BINDING PROTEIN TRANSPEPTIDASE, PUTATIVE-RELATED"/>
    <property type="match status" value="1"/>
</dbReference>
<feature type="region of interest" description="Disordered" evidence="16">
    <location>
        <begin position="1011"/>
        <end position="1067"/>
    </location>
</feature>
<keyword evidence="9" id="KW-0573">Peptidoglycan synthesis</keyword>
<evidence type="ECO:0000256" key="1">
    <source>
        <dbReference type="ARBA" id="ARBA00022475"/>
    </source>
</evidence>
<evidence type="ECO:0000259" key="18">
    <source>
        <dbReference type="PROSITE" id="PS50853"/>
    </source>
</evidence>
<reference evidence="19 20" key="1">
    <citation type="submission" date="2019-11" db="EMBL/GenBank/DDBJ databases">
        <authorList>
            <person name="Li J."/>
        </authorList>
    </citation>
    <scope>NUCLEOTIDE SEQUENCE [LARGE SCALE GENOMIC DNA]</scope>
    <source>
        <strain evidence="19 20">J4</strain>
    </source>
</reference>
<keyword evidence="7" id="KW-0378">Hydrolase</keyword>
<keyword evidence="13" id="KW-0961">Cell wall biogenesis/degradation</keyword>
<dbReference type="InterPro" id="IPR012338">
    <property type="entry name" value="Beta-lactam/transpept-like"/>
</dbReference>
<dbReference type="InterPro" id="IPR001460">
    <property type="entry name" value="PCN-bd_Tpept"/>
</dbReference>
<dbReference type="Gene3D" id="3.90.1310.40">
    <property type="match status" value="1"/>
</dbReference>
<keyword evidence="6 17" id="KW-0812">Transmembrane</keyword>
<evidence type="ECO:0000256" key="3">
    <source>
        <dbReference type="ARBA" id="ARBA00022670"/>
    </source>
</evidence>
<dbReference type="SUPFAM" id="SSF53955">
    <property type="entry name" value="Lysozyme-like"/>
    <property type="match status" value="1"/>
</dbReference>
<name>A0A6G1X9M7_9BACI</name>
<keyword evidence="2" id="KW-0121">Carboxypeptidase</keyword>
<feature type="compositionally biased region" description="Acidic residues" evidence="16">
    <location>
        <begin position="1035"/>
        <end position="1058"/>
    </location>
</feature>
<dbReference type="GO" id="GO:0071555">
    <property type="term" value="P:cell wall organization"/>
    <property type="evidence" value="ECO:0007669"/>
    <property type="project" value="UniProtKB-KW"/>
</dbReference>
<gene>
    <name evidence="19" type="ORF">GH754_15660</name>
</gene>
<accession>A0A6G1X9M7</accession>
<evidence type="ECO:0000313" key="19">
    <source>
        <dbReference type="EMBL" id="MRG87721.1"/>
    </source>
</evidence>
<feature type="region of interest" description="Disordered" evidence="16">
    <location>
        <begin position="846"/>
        <end position="871"/>
    </location>
</feature>
<dbReference type="GO" id="GO:0008955">
    <property type="term" value="F:peptidoglycan glycosyltransferase activity"/>
    <property type="evidence" value="ECO:0007669"/>
    <property type="project" value="UniProtKB-EC"/>
</dbReference>
<dbReference type="PANTHER" id="PTHR32282:SF32">
    <property type="entry name" value="PENICILLIN-BINDING PROTEIN 2A"/>
    <property type="match status" value="1"/>
</dbReference>
<feature type="transmembrane region" description="Helical" evidence="17">
    <location>
        <begin position="31"/>
        <end position="59"/>
    </location>
</feature>
<keyword evidence="4" id="KW-0328">Glycosyltransferase</keyword>
<keyword evidence="8" id="KW-0133">Cell shape</keyword>
<keyword evidence="3" id="KW-0645">Protease</keyword>
<keyword evidence="20" id="KW-1185">Reference proteome</keyword>
<evidence type="ECO:0000313" key="20">
    <source>
        <dbReference type="Proteomes" id="UP000480185"/>
    </source>
</evidence>
<keyword evidence="5" id="KW-0808">Transferase</keyword>
<evidence type="ECO:0000256" key="7">
    <source>
        <dbReference type="ARBA" id="ARBA00022801"/>
    </source>
</evidence>
<evidence type="ECO:0000256" key="5">
    <source>
        <dbReference type="ARBA" id="ARBA00022679"/>
    </source>
</evidence>
<dbReference type="Pfam" id="PF00912">
    <property type="entry name" value="Transgly"/>
    <property type="match status" value="1"/>
</dbReference>
<dbReference type="InterPro" id="IPR001264">
    <property type="entry name" value="Glyco_trans_51"/>
</dbReference>
<dbReference type="GO" id="GO:0008360">
    <property type="term" value="P:regulation of cell shape"/>
    <property type="evidence" value="ECO:0007669"/>
    <property type="project" value="UniProtKB-KW"/>
</dbReference>
<feature type="compositionally biased region" description="Polar residues" evidence="16">
    <location>
        <begin position="860"/>
        <end position="871"/>
    </location>
</feature>
<keyword evidence="12" id="KW-0511">Multifunctional enzyme</keyword>
<evidence type="ECO:0000256" key="13">
    <source>
        <dbReference type="ARBA" id="ARBA00023316"/>
    </source>
</evidence>
<evidence type="ECO:0000256" key="14">
    <source>
        <dbReference type="ARBA" id="ARBA00034000"/>
    </source>
</evidence>
<dbReference type="EMBL" id="WJNH01000011">
    <property type="protein sequence ID" value="MRG87721.1"/>
    <property type="molecule type" value="Genomic_DNA"/>
</dbReference>
<dbReference type="InterPro" id="IPR003961">
    <property type="entry name" value="FN3_dom"/>
</dbReference>
<proteinExistence type="predicted"/>
<dbReference type="GO" id="GO:0006508">
    <property type="term" value="P:proteolysis"/>
    <property type="evidence" value="ECO:0007669"/>
    <property type="project" value="UniProtKB-KW"/>
</dbReference>
<dbReference type="AlphaFoldDB" id="A0A6G1X9M7"/>
<dbReference type="Gene3D" id="3.40.710.10">
    <property type="entry name" value="DD-peptidase/beta-lactamase superfamily"/>
    <property type="match status" value="1"/>
</dbReference>
<dbReference type="SUPFAM" id="SSF49265">
    <property type="entry name" value="Fibronectin type III"/>
    <property type="match status" value="1"/>
</dbReference>
<evidence type="ECO:0000256" key="2">
    <source>
        <dbReference type="ARBA" id="ARBA00022645"/>
    </source>
</evidence>
<dbReference type="InterPro" id="IPR050396">
    <property type="entry name" value="Glycosyltr_51/Transpeptidase"/>
</dbReference>
<dbReference type="Gene3D" id="1.10.3810.10">
    <property type="entry name" value="Biosynthetic peptidoglycan transglycosylase-like"/>
    <property type="match status" value="1"/>
</dbReference>
<dbReference type="RefSeq" id="WP_153729610.1">
    <property type="nucleotide sequence ID" value="NZ_WJNH01000011.1"/>
</dbReference>
<dbReference type="SMART" id="SM00060">
    <property type="entry name" value="FN3"/>
    <property type="match status" value="2"/>
</dbReference>
<dbReference type="CDD" id="cd00063">
    <property type="entry name" value="FN3"/>
    <property type="match status" value="1"/>
</dbReference>
<dbReference type="OrthoDB" id="9766909at2"/>
<evidence type="ECO:0000256" key="12">
    <source>
        <dbReference type="ARBA" id="ARBA00023268"/>
    </source>
</evidence>
<comment type="catalytic activity">
    <reaction evidence="14">
        <text>Preferential cleavage: (Ac)2-L-Lys-D-Ala-|-D-Ala. Also transpeptidation of peptidyl-alanyl moieties that are N-acyl substituents of D-alanine.</text>
        <dbReference type="EC" id="3.4.16.4"/>
    </reaction>
</comment>